<keyword evidence="11 17" id="KW-0378">Hydrolase</keyword>
<dbReference type="GO" id="GO:0046872">
    <property type="term" value="F:metal ion binding"/>
    <property type="evidence" value="ECO:0007669"/>
    <property type="project" value="UniProtKB-KW"/>
</dbReference>
<dbReference type="InterPro" id="IPR045175">
    <property type="entry name" value="M28_fam"/>
</dbReference>
<evidence type="ECO:0000256" key="11">
    <source>
        <dbReference type="ARBA" id="ARBA00022801"/>
    </source>
</evidence>
<dbReference type="Proteomes" id="UP000605846">
    <property type="component" value="Unassembled WGS sequence"/>
</dbReference>
<dbReference type="EC" id="3.4.-.-" evidence="17"/>
<organism evidence="21 22">
    <name type="scientific">Apophysomyces ossiformis</name>
    <dbReference type="NCBI Taxonomy" id="679940"/>
    <lineage>
        <taxon>Eukaryota</taxon>
        <taxon>Fungi</taxon>
        <taxon>Fungi incertae sedis</taxon>
        <taxon>Mucoromycota</taxon>
        <taxon>Mucoromycotina</taxon>
        <taxon>Mucoromycetes</taxon>
        <taxon>Mucorales</taxon>
        <taxon>Mucorineae</taxon>
        <taxon>Mucoraceae</taxon>
        <taxon>Apophysomyces</taxon>
    </lineage>
</organism>
<keyword evidence="7 17" id="KW-0645">Protease</keyword>
<evidence type="ECO:0000256" key="10">
    <source>
        <dbReference type="ARBA" id="ARBA00022737"/>
    </source>
</evidence>
<evidence type="ECO:0000256" key="18">
    <source>
        <dbReference type="SAM" id="MobiDB-lite"/>
    </source>
</evidence>
<keyword evidence="6" id="KW-0433">Leucine-rich repeat</keyword>
<feature type="compositionally biased region" description="Polar residues" evidence="18">
    <location>
        <begin position="843"/>
        <end position="860"/>
    </location>
</feature>
<gene>
    <name evidence="21" type="ORF">EC973_005431</name>
</gene>
<feature type="transmembrane region" description="Helical" evidence="19">
    <location>
        <begin position="401"/>
        <end position="429"/>
    </location>
</feature>
<keyword evidence="5" id="KW-0926">Vacuole</keyword>
<dbReference type="InterPro" id="IPR032675">
    <property type="entry name" value="LRR_dom_sf"/>
</dbReference>
<dbReference type="CDD" id="cd03875">
    <property type="entry name" value="M28_Fxna_like"/>
    <property type="match status" value="1"/>
</dbReference>
<dbReference type="Pfam" id="PF04389">
    <property type="entry name" value="Peptidase_M28"/>
    <property type="match status" value="1"/>
</dbReference>
<keyword evidence="8 19" id="KW-0812">Transmembrane</keyword>
<keyword evidence="14" id="KW-0482">Metalloprotease</keyword>
<keyword evidence="12 17" id="KW-0862">Zinc</keyword>
<evidence type="ECO:0000256" key="17">
    <source>
        <dbReference type="RuleBase" id="RU361240"/>
    </source>
</evidence>
<keyword evidence="13 19" id="KW-1133">Transmembrane helix</keyword>
<dbReference type="EMBL" id="JABAYA010000031">
    <property type="protein sequence ID" value="KAF7728805.1"/>
    <property type="molecule type" value="Genomic_DNA"/>
</dbReference>
<feature type="transmembrane region" description="Helical" evidence="19">
    <location>
        <begin position="441"/>
        <end position="460"/>
    </location>
</feature>
<feature type="transmembrane region" description="Helical" evidence="19">
    <location>
        <begin position="21"/>
        <end position="38"/>
    </location>
</feature>
<comment type="function">
    <text evidence="2">May be involved in vacuolar sorting and osmoregulation.</text>
</comment>
<dbReference type="PANTHER" id="PTHR12147:SF58">
    <property type="entry name" value="VACUOLAR MEMBRANE PROTEASE"/>
    <property type="match status" value="1"/>
</dbReference>
<dbReference type="GO" id="GO:0006508">
    <property type="term" value="P:proteolysis"/>
    <property type="evidence" value="ECO:0007669"/>
    <property type="project" value="UniProtKB-KW"/>
</dbReference>
<keyword evidence="16" id="KW-0325">Glycoprotein</keyword>
<dbReference type="GO" id="GO:0005774">
    <property type="term" value="C:vacuolar membrane"/>
    <property type="evidence" value="ECO:0007669"/>
    <property type="project" value="UniProtKB-SubCell"/>
</dbReference>
<dbReference type="Pfam" id="PF13855">
    <property type="entry name" value="LRR_8"/>
    <property type="match status" value="1"/>
</dbReference>
<keyword evidence="15 19" id="KW-0472">Membrane</keyword>
<dbReference type="PANTHER" id="PTHR12147">
    <property type="entry name" value="METALLOPEPTIDASE M28 FAMILY MEMBER"/>
    <property type="match status" value="1"/>
</dbReference>
<dbReference type="InterPro" id="IPR007484">
    <property type="entry name" value="Peptidase_M28"/>
</dbReference>
<dbReference type="InterPro" id="IPR001611">
    <property type="entry name" value="Leu-rich_rpt"/>
</dbReference>
<evidence type="ECO:0000256" key="14">
    <source>
        <dbReference type="ARBA" id="ARBA00023049"/>
    </source>
</evidence>
<dbReference type="InterPro" id="IPR048024">
    <property type="entry name" value="Fxna-like_M28_dom"/>
</dbReference>
<dbReference type="GO" id="GO:0008235">
    <property type="term" value="F:metalloexopeptidase activity"/>
    <property type="evidence" value="ECO:0007669"/>
    <property type="project" value="InterPro"/>
</dbReference>
<evidence type="ECO:0000256" key="8">
    <source>
        <dbReference type="ARBA" id="ARBA00022692"/>
    </source>
</evidence>
<feature type="transmembrane region" description="Helical" evidence="19">
    <location>
        <begin position="531"/>
        <end position="549"/>
    </location>
</feature>
<comment type="subcellular location">
    <subcellularLocation>
        <location evidence="3">Vacuole membrane</location>
        <topology evidence="3">Multi-pass membrane protein</topology>
    </subcellularLocation>
</comment>
<name>A0A8H7BPB5_9FUNG</name>
<comment type="cofactor">
    <cofactor evidence="1">
        <name>Zn(2+)</name>
        <dbReference type="ChEBI" id="CHEBI:29105"/>
    </cofactor>
</comment>
<evidence type="ECO:0000256" key="4">
    <source>
        <dbReference type="ARBA" id="ARBA00010918"/>
    </source>
</evidence>
<reference evidence="21" key="1">
    <citation type="submission" date="2020-01" db="EMBL/GenBank/DDBJ databases">
        <title>Genome Sequencing of Three Apophysomyces-Like Fungal Strains Confirms a Novel Fungal Genus in the Mucoromycota with divergent Burkholderia-like Endosymbiotic Bacteria.</title>
        <authorList>
            <person name="Stajich J.E."/>
            <person name="Macias A.M."/>
            <person name="Carter-House D."/>
            <person name="Lovett B."/>
            <person name="Kasson L.R."/>
            <person name="Berry K."/>
            <person name="Grigoriev I."/>
            <person name="Chang Y."/>
            <person name="Spatafora J."/>
            <person name="Kasson M.T."/>
        </authorList>
    </citation>
    <scope>NUCLEOTIDE SEQUENCE</scope>
    <source>
        <strain evidence="21">NRRL A-21654</strain>
    </source>
</reference>
<feature type="transmembrane region" description="Helical" evidence="19">
    <location>
        <begin position="561"/>
        <end position="580"/>
    </location>
</feature>
<evidence type="ECO:0000256" key="1">
    <source>
        <dbReference type="ARBA" id="ARBA00001947"/>
    </source>
</evidence>
<accession>A0A8H7BPB5</accession>
<keyword evidence="22" id="KW-1185">Reference proteome</keyword>
<dbReference type="Gene3D" id="3.80.10.10">
    <property type="entry name" value="Ribonuclease Inhibitor"/>
    <property type="match status" value="1"/>
</dbReference>
<evidence type="ECO:0000256" key="15">
    <source>
        <dbReference type="ARBA" id="ARBA00023136"/>
    </source>
</evidence>
<evidence type="ECO:0000256" key="12">
    <source>
        <dbReference type="ARBA" id="ARBA00022833"/>
    </source>
</evidence>
<feature type="compositionally biased region" description="Low complexity" evidence="18">
    <location>
        <begin position="820"/>
        <end position="842"/>
    </location>
</feature>
<comment type="caution">
    <text evidence="21">The sequence shown here is derived from an EMBL/GenBank/DDBJ whole genome shotgun (WGS) entry which is preliminary data.</text>
</comment>
<keyword evidence="10" id="KW-0677">Repeat</keyword>
<dbReference type="Gene3D" id="3.40.630.10">
    <property type="entry name" value="Zn peptidases"/>
    <property type="match status" value="1"/>
</dbReference>
<evidence type="ECO:0000256" key="9">
    <source>
        <dbReference type="ARBA" id="ARBA00022723"/>
    </source>
</evidence>
<evidence type="ECO:0000256" key="16">
    <source>
        <dbReference type="ARBA" id="ARBA00023180"/>
    </source>
</evidence>
<dbReference type="SUPFAM" id="SSF52058">
    <property type="entry name" value="L domain-like"/>
    <property type="match status" value="1"/>
</dbReference>
<evidence type="ECO:0000256" key="6">
    <source>
        <dbReference type="ARBA" id="ARBA00022614"/>
    </source>
</evidence>
<dbReference type="OrthoDB" id="76293at2759"/>
<feature type="region of interest" description="Disordered" evidence="18">
    <location>
        <begin position="817"/>
        <end position="860"/>
    </location>
</feature>
<evidence type="ECO:0000256" key="13">
    <source>
        <dbReference type="ARBA" id="ARBA00022989"/>
    </source>
</evidence>
<evidence type="ECO:0000313" key="22">
    <source>
        <dbReference type="Proteomes" id="UP000605846"/>
    </source>
</evidence>
<dbReference type="InterPro" id="IPR003591">
    <property type="entry name" value="Leu-rich_rpt_typical-subtyp"/>
</dbReference>
<dbReference type="PROSITE" id="PS51450">
    <property type="entry name" value="LRR"/>
    <property type="match status" value="2"/>
</dbReference>
<dbReference type="SMART" id="SM00369">
    <property type="entry name" value="LRR_TYP"/>
    <property type="match status" value="3"/>
</dbReference>
<evidence type="ECO:0000256" key="3">
    <source>
        <dbReference type="ARBA" id="ARBA00004128"/>
    </source>
</evidence>
<keyword evidence="9 17" id="KW-0479">Metal-binding</keyword>
<feature type="transmembrane region" description="Helical" evidence="19">
    <location>
        <begin position="496"/>
        <end position="519"/>
    </location>
</feature>
<evidence type="ECO:0000256" key="2">
    <source>
        <dbReference type="ARBA" id="ARBA00003273"/>
    </source>
</evidence>
<dbReference type="SUPFAM" id="SSF53187">
    <property type="entry name" value="Zn-dependent exopeptidases"/>
    <property type="match status" value="1"/>
</dbReference>
<evidence type="ECO:0000256" key="5">
    <source>
        <dbReference type="ARBA" id="ARBA00022554"/>
    </source>
</evidence>
<evidence type="ECO:0000256" key="19">
    <source>
        <dbReference type="SAM" id="Phobius"/>
    </source>
</evidence>
<dbReference type="AlphaFoldDB" id="A0A8H7BPB5"/>
<evidence type="ECO:0000313" key="21">
    <source>
        <dbReference type="EMBL" id="KAF7728805.1"/>
    </source>
</evidence>
<evidence type="ECO:0000259" key="20">
    <source>
        <dbReference type="Pfam" id="PF04389"/>
    </source>
</evidence>
<comment type="similarity">
    <text evidence="4 17">Belongs to the peptidase M28 family.</text>
</comment>
<sequence>MPSEETPLLPPRRLAVKAHTLRTYGFIFSFLFFLALAVQCVRTTLPTTLSDVEAEAFDDFAGLHAYNEYLSKFNAPHPVNSRANGDMRDWLASVAEELKVEAKANGVKLEVVRKDPIKATSKSFFSDDGEYWFVDSRNVIVRLQGQSNRDEAVMINAHYDSVPTSHGVTDNGMGVAVTLELLRYFVHHPPRNTIIFLFNNFEEGGLIGAKAFIKHPWWSSVKLFINLEGAGAGGRALLFRASNQAAVAHLAWSNARFVHGSPLGNDMFKAKLLKSDTDYSVFTAAGTPGLDIAFYAPRSHYHTPRDTLAYTTPNALQHMGQMTLNAVRNIANSDDLTNPVEEEKMIFYDVLGRWMFVYSFGTYQAVNIIALIAVFILAIISTKKNEQLTTRQRYTKQASMLSRELLATIISLVAIVLSIVVAVTIVSYLNPSMSYGNTYSAVLYIFSAAVFGLLASQPLCERLSKAPRSLSSQVDTTLAVILCSTIPAGATFRLPAVFLAQILLPTVLMIEFCLLSVDSMRHSTPDGTPEIAVYGLLSISISLIVLQLRPWIAYAGDKRKATILSGIILLLVFIICWSLPPFNGGWSPNKFVFDLHYNQSEPLATVSLVTATGLPAMLKPILRPTELETLTCDPVNKYQTKCTYQTDLLPKYAQDADEYKWDFHKACDSKICRVNGTFVSKNSLLCRIAFDSTDNYKAWVGSQDITEGPIGSLISYTDRYEKDVHWGLEYSVDSDRQATLGCYYDEWSNGELPAFSDLRNRLPESVLLLHRGQGLSLVQYAQIYNSTTPHLSPASPSVGNYPLPMYNNKFTRYPVTMSMQQQPQQPQQQLQQQQQQPQKIPQTIHSLTPGSTPTHAPNTTPHLARQLTYAQISRQSASPHHHARTAAAVARNAPVASTVTIVDPNNPAKSLNGLLKKQEDHQRLSTASNCSWTALDVGGMGLKNISPSLFSYTFLTILYMSHNELTGLPAAIANLVNLKILDASGNKLESLPSELGMLINLRELLLFDNNLTDLPNELGTLYQLEILGLEGNPMNEEIKNLLLKDGSQAVILSLRDQAPG</sequence>
<evidence type="ECO:0000256" key="7">
    <source>
        <dbReference type="ARBA" id="ARBA00022670"/>
    </source>
</evidence>
<protein>
    <recommendedName>
        <fullName evidence="17">Peptide hydrolase</fullName>
        <ecNumber evidence="17">3.4.-.-</ecNumber>
    </recommendedName>
</protein>
<dbReference type="SUPFAM" id="SSF81995">
    <property type="entry name" value="beta-sandwich domain of Sec23/24"/>
    <property type="match status" value="1"/>
</dbReference>
<proteinExistence type="inferred from homology"/>
<feature type="transmembrane region" description="Helical" evidence="19">
    <location>
        <begin position="354"/>
        <end position="380"/>
    </location>
</feature>
<feature type="domain" description="Peptidase M28" evidence="20">
    <location>
        <begin position="138"/>
        <end position="326"/>
    </location>
</feature>